<feature type="transmembrane region" description="Helical" evidence="7">
    <location>
        <begin position="112"/>
        <end position="132"/>
    </location>
</feature>
<evidence type="ECO:0000256" key="2">
    <source>
        <dbReference type="ARBA" id="ARBA00022448"/>
    </source>
</evidence>
<dbReference type="SUPFAM" id="SSF161098">
    <property type="entry name" value="MetI-like"/>
    <property type="match status" value="1"/>
</dbReference>
<dbReference type="EMBL" id="JBHUHQ010000016">
    <property type="protein sequence ID" value="MFD2044905.1"/>
    <property type="molecule type" value="Genomic_DNA"/>
</dbReference>
<keyword evidence="2 7" id="KW-0813">Transport</keyword>
<evidence type="ECO:0000256" key="6">
    <source>
        <dbReference type="ARBA" id="ARBA00023136"/>
    </source>
</evidence>
<dbReference type="PANTHER" id="PTHR43744:SF9">
    <property type="entry name" value="POLYGALACTURONAN_RHAMNOGALACTURONAN TRANSPORT SYSTEM PERMEASE PROTEIN YTCP"/>
    <property type="match status" value="1"/>
</dbReference>
<reference evidence="10" key="1">
    <citation type="journal article" date="2019" name="Int. J. Syst. Evol. Microbiol.">
        <title>The Global Catalogue of Microorganisms (GCM) 10K type strain sequencing project: providing services to taxonomists for standard genome sequencing and annotation.</title>
        <authorList>
            <consortium name="The Broad Institute Genomics Platform"/>
            <consortium name="The Broad Institute Genome Sequencing Center for Infectious Disease"/>
            <person name="Wu L."/>
            <person name="Ma J."/>
        </authorList>
    </citation>
    <scope>NUCLEOTIDE SEQUENCE [LARGE SCALE GENOMIC DNA]</scope>
    <source>
        <strain evidence="10">R28</strain>
    </source>
</reference>
<dbReference type="Gene3D" id="1.10.3720.10">
    <property type="entry name" value="MetI-like"/>
    <property type="match status" value="1"/>
</dbReference>
<keyword evidence="4 7" id="KW-0812">Transmembrane</keyword>
<evidence type="ECO:0000256" key="4">
    <source>
        <dbReference type="ARBA" id="ARBA00022692"/>
    </source>
</evidence>
<dbReference type="RefSeq" id="WP_377557502.1">
    <property type="nucleotide sequence ID" value="NZ_JBHUHQ010000016.1"/>
</dbReference>
<dbReference type="Proteomes" id="UP001597383">
    <property type="component" value="Unassembled WGS sequence"/>
</dbReference>
<evidence type="ECO:0000313" key="9">
    <source>
        <dbReference type="EMBL" id="MFD2044905.1"/>
    </source>
</evidence>
<evidence type="ECO:0000256" key="7">
    <source>
        <dbReference type="RuleBase" id="RU363032"/>
    </source>
</evidence>
<feature type="transmembrane region" description="Helical" evidence="7">
    <location>
        <begin position="79"/>
        <end position="100"/>
    </location>
</feature>
<evidence type="ECO:0000259" key="8">
    <source>
        <dbReference type="PROSITE" id="PS50928"/>
    </source>
</evidence>
<protein>
    <submittedName>
        <fullName evidence="9">Carbohydrate ABC transporter permease</fullName>
    </submittedName>
</protein>
<sequence length="298" mass="33771">MSIKESKNDKVFDICNKFLVWFFIVIISYPLVYIISASISDPQYVNSGEMWLFPKGITFEGFERVFQSSEIWLGYRNTIFYTLLGTFINLAVTLPCAYALSRQELIGRNVIMALLVFTMFFEGGLIPTYLLVRDLGMINTVWAMVLPSAAAMWNIIVTMTFFKVSIPRGLEEAAEIDGASQIRTFFQIVLPLSAPIIAVMALFYGVGHWNQYFGALIYLQDRELFPLQLFLREILVQQQITAELMQQSGTAEALSEHARIADIIKYAVMIVSAAPLLIVYPFLQRFFLKGVMIGSIKG</sequence>
<feature type="transmembrane region" description="Helical" evidence="7">
    <location>
        <begin position="144"/>
        <end position="164"/>
    </location>
</feature>
<dbReference type="PROSITE" id="PS50928">
    <property type="entry name" value="ABC_TM1"/>
    <property type="match status" value="1"/>
</dbReference>
<comment type="similarity">
    <text evidence="7">Belongs to the binding-protein-dependent transport system permease family.</text>
</comment>
<dbReference type="PANTHER" id="PTHR43744">
    <property type="entry name" value="ABC TRANSPORTER PERMEASE PROTEIN MG189-RELATED-RELATED"/>
    <property type="match status" value="1"/>
</dbReference>
<evidence type="ECO:0000256" key="5">
    <source>
        <dbReference type="ARBA" id="ARBA00022989"/>
    </source>
</evidence>
<dbReference type="InterPro" id="IPR000515">
    <property type="entry name" value="MetI-like"/>
</dbReference>
<dbReference type="CDD" id="cd06261">
    <property type="entry name" value="TM_PBP2"/>
    <property type="match status" value="1"/>
</dbReference>
<gene>
    <name evidence="9" type="ORF">ACFSJF_11545</name>
</gene>
<feature type="transmembrane region" description="Helical" evidence="7">
    <location>
        <begin position="20"/>
        <end position="40"/>
    </location>
</feature>
<feature type="transmembrane region" description="Helical" evidence="7">
    <location>
        <begin position="185"/>
        <end position="206"/>
    </location>
</feature>
<evidence type="ECO:0000313" key="10">
    <source>
        <dbReference type="Proteomes" id="UP001597383"/>
    </source>
</evidence>
<evidence type="ECO:0000256" key="3">
    <source>
        <dbReference type="ARBA" id="ARBA00022475"/>
    </source>
</evidence>
<keyword evidence="6 7" id="KW-0472">Membrane</keyword>
<proteinExistence type="inferred from homology"/>
<dbReference type="Pfam" id="PF00528">
    <property type="entry name" value="BPD_transp_1"/>
    <property type="match status" value="1"/>
</dbReference>
<name>A0ABW4W2A9_9BACI</name>
<comment type="caution">
    <text evidence="9">The sequence shown here is derived from an EMBL/GenBank/DDBJ whole genome shotgun (WGS) entry which is preliminary data.</text>
</comment>
<keyword evidence="10" id="KW-1185">Reference proteome</keyword>
<comment type="subcellular location">
    <subcellularLocation>
        <location evidence="1 7">Cell membrane</location>
        <topology evidence="1 7">Multi-pass membrane protein</topology>
    </subcellularLocation>
</comment>
<accession>A0ABW4W2A9</accession>
<evidence type="ECO:0000256" key="1">
    <source>
        <dbReference type="ARBA" id="ARBA00004651"/>
    </source>
</evidence>
<dbReference type="InterPro" id="IPR035906">
    <property type="entry name" value="MetI-like_sf"/>
</dbReference>
<keyword evidence="5 7" id="KW-1133">Transmembrane helix</keyword>
<feature type="domain" description="ABC transmembrane type-1" evidence="8">
    <location>
        <begin position="75"/>
        <end position="272"/>
    </location>
</feature>
<keyword evidence="3" id="KW-1003">Cell membrane</keyword>
<feature type="transmembrane region" description="Helical" evidence="7">
    <location>
        <begin position="263"/>
        <end position="283"/>
    </location>
</feature>
<organism evidence="9 10">
    <name type="scientific">Ornithinibacillus salinisoli</name>
    <dbReference type="NCBI Taxonomy" id="1848459"/>
    <lineage>
        <taxon>Bacteria</taxon>
        <taxon>Bacillati</taxon>
        <taxon>Bacillota</taxon>
        <taxon>Bacilli</taxon>
        <taxon>Bacillales</taxon>
        <taxon>Bacillaceae</taxon>
        <taxon>Ornithinibacillus</taxon>
    </lineage>
</organism>